<evidence type="ECO:0000313" key="1">
    <source>
        <dbReference type="EMBL" id="KAA8497220.1"/>
    </source>
</evidence>
<dbReference type="AlphaFoldDB" id="A0A5J4Z1R6"/>
<proteinExistence type="predicted"/>
<comment type="caution">
    <text evidence="1">The sequence shown here is derived from an EMBL/GenBank/DDBJ whole genome shotgun (WGS) entry which is preliminary data.</text>
</comment>
<dbReference type="InterPro" id="IPR050228">
    <property type="entry name" value="Carboxylesterase_BioH"/>
</dbReference>
<evidence type="ECO:0000313" key="2">
    <source>
        <dbReference type="Proteomes" id="UP000324585"/>
    </source>
</evidence>
<dbReference type="PANTHER" id="PTHR43194:SF2">
    <property type="entry name" value="PEROXISOMAL MEMBRANE PROTEIN LPX1"/>
    <property type="match status" value="1"/>
</dbReference>
<dbReference type="EMBL" id="VRMN01000002">
    <property type="protein sequence ID" value="KAA8497220.1"/>
    <property type="molecule type" value="Genomic_DNA"/>
</dbReference>
<reference evidence="2" key="1">
    <citation type="journal article" date="2019" name="Nat. Commun.">
        <title>Expansion of phycobilisome linker gene families in mesophilic red algae.</title>
        <authorList>
            <person name="Lee J."/>
            <person name="Kim D."/>
            <person name="Bhattacharya D."/>
            <person name="Yoon H.S."/>
        </authorList>
    </citation>
    <scope>NUCLEOTIDE SEQUENCE [LARGE SCALE GENOMIC DNA]</scope>
    <source>
        <strain evidence="2">CCMP 1328</strain>
    </source>
</reference>
<accession>A0A5J4Z1R6</accession>
<keyword evidence="2" id="KW-1185">Reference proteome</keyword>
<protein>
    <recommendedName>
        <fullName evidence="3">AB hydrolase-1 domain-containing protein</fullName>
    </recommendedName>
</protein>
<gene>
    <name evidence="1" type="ORF">FVE85_0949</name>
</gene>
<dbReference type="InterPro" id="IPR029058">
    <property type="entry name" value="AB_hydrolase_fold"/>
</dbReference>
<sequence length="405" mass="45282">MSTLPCFIVGGARPFAGVPANALVVKERDVRCVAVPALGRRRVAVQMMSVAGNDDDRAQVASPWVKESRRVECVDTQNRKWTFGSDVYRHVSSSGTPSKAPLLLIHTSTGLGVNRTYWNPFFRFMCSVSAGSDLSNYDLHRFDWICTGDSEPKPSKVSAPFSIDDYVLQLETYVRKIRDESGQRAVLVGQGSVEAVALTFVAKHPDLLHSFIIVRGISEKYLTAEVPEWRKKLVFGILNSPAGDAFWKLVANRRYIEGFSRKNIIRDERVLDEWCDLALEGAQDPNVRFGVFSFISGHLFGDFRPLMSQISIPTVFITGDKTTSAKLDTRMQSVRPPIGLLAKEYTFREDRDKRVVFHKQHIPKVQVVTVNDVGTEVSFERPDLLVSVLDKALTSLNANQPSMAN</sequence>
<evidence type="ECO:0008006" key="3">
    <source>
        <dbReference type="Google" id="ProtNLM"/>
    </source>
</evidence>
<name>A0A5J4Z1R6_PORPP</name>
<dbReference type="Proteomes" id="UP000324585">
    <property type="component" value="Unassembled WGS sequence"/>
</dbReference>
<dbReference type="Gene3D" id="3.40.50.1820">
    <property type="entry name" value="alpha/beta hydrolase"/>
    <property type="match status" value="1"/>
</dbReference>
<dbReference type="PANTHER" id="PTHR43194">
    <property type="entry name" value="HYDROLASE ALPHA/BETA FOLD FAMILY"/>
    <property type="match status" value="1"/>
</dbReference>
<dbReference type="SUPFAM" id="SSF53474">
    <property type="entry name" value="alpha/beta-Hydrolases"/>
    <property type="match status" value="1"/>
</dbReference>
<organism evidence="1 2">
    <name type="scientific">Porphyridium purpureum</name>
    <name type="common">Red alga</name>
    <name type="synonym">Porphyridium cruentum</name>
    <dbReference type="NCBI Taxonomy" id="35688"/>
    <lineage>
        <taxon>Eukaryota</taxon>
        <taxon>Rhodophyta</taxon>
        <taxon>Bangiophyceae</taxon>
        <taxon>Porphyridiales</taxon>
        <taxon>Porphyridiaceae</taxon>
        <taxon>Porphyridium</taxon>
    </lineage>
</organism>